<dbReference type="GO" id="GO:0005886">
    <property type="term" value="C:plasma membrane"/>
    <property type="evidence" value="ECO:0007669"/>
    <property type="project" value="UniProtKB-SubCell"/>
</dbReference>
<dbReference type="Proteomes" id="UP001070352">
    <property type="component" value="Unassembled WGS sequence"/>
</dbReference>
<accession>A0A9Q4DQC9</accession>
<comment type="caution">
    <text evidence="9">The sequence shown here is derived from an EMBL/GenBank/DDBJ whole genome shotgun (WGS) entry which is preliminary data.</text>
</comment>
<keyword evidence="4 8" id="KW-0175">Coiled coil</keyword>
<sequence length="567" mass="65942">MEFVIGLLIVLLALFAAGYFFRKKIYAEIDRLESWKIEILNRSIVEEMSKIKHLKMTGQTEEFFEKWREEWDEIVTAHMPKVEELLYDAEENADKYRFKKANQVLVHIDDLLTAAESNIEKILREISDLVTSEEKSREEIEQVRESYSKSRKNLLAYSHLYGELYDSLEKDLDEIWSGIKQFEEETEGGNYITARKVLLEQDRNLERLQSYIDDVPKLLADCKQTVPGQIAKLKDGYREMKEKGYKLEHIQLDKELENLSNQLKRAEHVLMTELDIDEASAILQLIDENIQSVYQQLEGEVEAGQSVLSKMPELIIAYDKLIEEKEDTKAETELVKESYRLTAGELGKQQAFEKRLDEIGKLLSSVKDKLDAEHVAYSLLVEEVASIEKQIEEVKKEHAEYRENLQALRKEELQARETLSNLKKTISETARLLKTSNIPGIPSHIQEMLENAYHHIQETVNQLNELPLNMEEAGAHLKQAEDIVNRASRESEELVEQVILIEKIIQFGNRFRSQNHILSEQLKEAERRFYEYDYSEAYEIAAAAVEKAAPGAVRKIESQKKKEHQYQ</sequence>
<evidence type="ECO:0000256" key="5">
    <source>
        <dbReference type="ARBA" id="ARBA00023136"/>
    </source>
</evidence>
<evidence type="ECO:0000313" key="10">
    <source>
        <dbReference type="Proteomes" id="UP001070352"/>
    </source>
</evidence>
<keyword evidence="1 8" id="KW-0132">Cell division</keyword>
<gene>
    <name evidence="8 9" type="primary">ezrA</name>
    <name evidence="9" type="ORF">MOC45_15590</name>
</gene>
<dbReference type="HAMAP" id="MF_00728">
    <property type="entry name" value="EzrA"/>
    <property type="match status" value="1"/>
</dbReference>
<keyword evidence="6 8" id="KW-0717">Septation</keyword>
<comment type="subcellular location">
    <subcellularLocation>
        <location evidence="8">Cell membrane</location>
        <topology evidence="8">Single-pass membrane protein</topology>
    </subcellularLocation>
    <text evidence="8">Colocalized with FtsZ to the nascent septal site.</text>
</comment>
<feature type="topological domain" description="Extracellular" evidence="8">
    <location>
        <begin position="1"/>
        <end position="2"/>
    </location>
</feature>
<feature type="coiled-coil region" evidence="8">
    <location>
        <begin position="242"/>
        <end position="269"/>
    </location>
</feature>
<dbReference type="RefSeq" id="WP_003223482.1">
    <property type="nucleotide sequence ID" value="NZ_CBCRWV010000002.1"/>
</dbReference>
<dbReference type="NCBIfam" id="NF003413">
    <property type="entry name" value="PRK04778.1-7"/>
    <property type="match status" value="1"/>
</dbReference>
<evidence type="ECO:0000256" key="7">
    <source>
        <dbReference type="ARBA" id="ARBA00023306"/>
    </source>
</evidence>
<organism evidence="9 10">
    <name type="scientific">Bacillus spizizenii</name>
    <name type="common">Bacillus subtilis subsp. spizizenii</name>
    <dbReference type="NCBI Taxonomy" id="96241"/>
    <lineage>
        <taxon>Bacteria</taxon>
        <taxon>Bacillati</taxon>
        <taxon>Bacillota</taxon>
        <taxon>Bacilli</taxon>
        <taxon>Bacillales</taxon>
        <taxon>Bacillaceae</taxon>
        <taxon>Bacillus</taxon>
    </lineage>
</organism>
<reference evidence="9" key="1">
    <citation type="submission" date="2022-02" db="EMBL/GenBank/DDBJ databases">
        <title>Crop Bioprotection Bacillus Genome Sequencing.</title>
        <authorList>
            <person name="Dunlap C."/>
        </authorList>
    </citation>
    <scope>NUCLEOTIDE SEQUENCE</scope>
    <source>
        <strain evidence="9">M18B4</strain>
    </source>
</reference>
<evidence type="ECO:0000256" key="1">
    <source>
        <dbReference type="ARBA" id="ARBA00022618"/>
    </source>
</evidence>
<evidence type="ECO:0000256" key="4">
    <source>
        <dbReference type="ARBA" id="ARBA00023054"/>
    </source>
</evidence>
<protein>
    <recommendedName>
        <fullName evidence="8">Septation ring formation regulator EzrA</fullName>
    </recommendedName>
</protein>
<keyword evidence="7 8" id="KW-0131">Cell cycle</keyword>
<dbReference type="AlphaFoldDB" id="A0A9Q4DQC9"/>
<comment type="similarity">
    <text evidence="8">Belongs to the EzrA family.</text>
</comment>
<comment type="function">
    <text evidence="8">Negative regulator of FtsZ ring formation; modulates the frequency and position of FtsZ ring formation. Inhibits FtsZ ring formation at polar sites. Interacts either with FtsZ or with one of its binding partners to promote depolymerization.</text>
</comment>
<evidence type="ECO:0000256" key="2">
    <source>
        <dbReference type="ARBA" id="ARBA00022692"/>
    </source>
</evidence>
<proteinExistence type="inferred from homology"/>
<dbReference type="InterPro" id="IPR010379">
    <property type="entry name" value="EzrA"/>
</dbReference>
<dbReference type="Pfam" id="PF06160">
    <property type="entry name" value="EzrA"/>
    <property type="match status" value="1"/>
</dbReference>
<keyword evidence="2 8" id="KW-0812">Transmembrane</keyword>
<keyword evidence="3 8" id="KW-1133">Transmembrane helix</keyword>
<name>A0A9Q4DQC9_BACSC</name>
<dbReference type="GO" id="GO:0000917">
    <property type="term" value="P:division septum assembly"/>
    <property type="evidence" value="ECO:0007669"/>
    <property type="project" value="UniProtKB-KW"/>
</dbReference>
<keyword evidence="5 8" id="KW-0472">Membrane</keyword>
<keyword evidence="8" id="KW-1003">Cell membrane</keyword>
<dbReference type="GO" id="GO:0000921">
    <property type="term" value="P:septin ring assembly"/>
    <property type="evidence" value="ECO:0007669"/>
    <property type="project" value="InterPro"/>
</dbReference>
<evidence type="ECO:0000256" key="8">
    <source>
        <dbReference type="HAMAP-Rule" id="MF_00728"/>
    </source>
</evidence>
<dbReference type="GO" id="GO:0005940">
    <property type="term" value="C:septin ring"/>
    <property type="evidence" value="ECO:0007669"/>
    <property type="project" value="InterPro"/>
</dbReference>
<evidence type="ECO:0000256" key="3">
    <source>
        <dbReference type="ARBA" id="ARBA00022989"/>
    </source>
</evidence>
<evidence type="ECO:0000256" key="6">
    <source>
        <dbReference type="ARBA" id="ARBA00023210"/>
    </source>
</evidence>
<feature type="coiled-coil region" evidence="8">
    <location>
        <begin position="377"/>
        <end position="497"/>
    </location>
</feature>
<feature type="topological domain" description="Cytoplasmic" evidence="8">
    <location>
        <begin position="22"/>
        <end position="567"/>
    </location>
</feature>
<evidence type="ECO:0000313" key="9">
    <source>
        <dbReference type="EMBL" id="MCY8121994.1"/>
    </source>
</evidence>
<dbReference type="EMBL" id="JALANJ010000025">
    <property type="protein sequence ID" value="MCY8121994.1"/>
    <property type="molecule type" value="Genomic_DNA"/>
</dbReference>